<dbReference type="eggNOG" id="ENOG50322XS">
    <property type="taxonomic scope" value="Bacteria"/>
</dbReference>
<dbReference type="HOGENOM" id="CLU_176278_0_0_3"/>
<evidence type="ECO:0000313" key="2">
    <source>
        <dbReference type="Proteomes" id="UP000001422"/>
    </source>
</evidence>
<evidence type="ECO:0000313" key="1">
    <source>
        <dbReference type="EMBL" id="CAE07655.1"/>
    </source>
</evidence>
<evidence type="ECO:0008006" key="3">
    <source>
        <dbReference type="Google" id="ProtNLM"/>
    </source>
</evidence>
<reference evidence="1 2" key="1">
    <citation type="journal article" date="2003" name="Nature">
        <title>The genome of a motile marine Synechococcus.</title>
        <authorList>
            <person name="Palenik B."/>
            <person name="Brahamsha B."/>
            <person name="Larimer F."/>
            <person name="Land M."/>
            <person name="Hauser L."/>
            <person name="Chain P."/>
            <person name="Lamerdin J."/>
            <person name="Regala W."/>
            <person name="Allen E.A."/>
            <person name="McCarren J."/>
            <person name="Paulsen I."/>
            <person name="Dufresne A."/>
            <person name="Partensky F."/>
            <person name="Webb E."/>
            <person name="Waterbury J."/>
        </authorList>
    </citation>
    <scope>NUCLEOTIDE SEQUENCE [LARGE SCALE GENOMIC DNA]</scope>
    <source>
        <strain evidence="1 2">WH8102</strain>
    </source>
</reference>
<dbReference type="EMBL" id="BX569692">
    <property type="protein sequence ID" value="CAE07655.1"/>
    <property type="molecule type" value="Genomic_DNA"/>
</dbReference>
<dbReference type="Proteomes" id="UP000001422">
    <property type="component" value="Chromosome"/>
</dbReference>
<accession>Q7U746</accession>
<keyword evidence="2" id="KW-1185">Reference proteome</keyword>
<proteinExistence type="predicted"/>
<dbReference type="AlphaFoldDB" id="Q7U746"/>
<protein>
    <recommendedName>
        <fullName evidence="3">Kelch motif-containing protein</fullName>
    </recommendedName>
</protein>
<dbReference type="KEGG" id="syw:SYNW1140"/>
<sequence length="65" mass="7672">MEEWDFVDDRDLQGWKGGVVCITCQHFAYGVDRHCHTLLACNLRRRQLAQDDHLKKRCKLWAPTS</sequence>
<gene>
    <name evidence="1" type="ordered locus">SYNW1140</name>
</gene>
<organism evidence="1 2">
    <name type="scientific">Parasynechococcus marenigrum (strain WH8102)</name>
    <dbReference type="NCBI Taxonomy" id="84588"/>
    <lineage>
        <taxon>Bacteria</taxon>
        <taxon>Bacillati</taxon>
        <taxon>Cyanobacteriota</taxon>
        <taxon>Cyanophyceae</taxon>
        <taxon>Synechococcales</taxon>
        <taxon>Prochlorococcaceae</taxon>
        <taxon>Parasynechococcus</taxon>
        <taxon>Parasynechococcus marenigrum</taxon>
    </lineage>
</organism>
<name>Q7U746_PARMW</name>